<dbReference type="Pfam" id="PF14065">
    <property type="entry name" value="Pvc16_N"/>
    <property type="match status" value="1"/>
</dbReference>
<keyword evidence="4" id="KW-1185">Reference proteome</keyword>
<evidence type="ECO:0000313" key="3">
    <source>
        <dbReference type="EMBL" id="SDG43672.1"/>
    </source>
</evidence>
<evidence type="ECO:0000256" key="1">
    <source>
        <dbReference type="SAM" id="MobiDB-lite"/>
    </source>
</evidence>
<dbReference type="STRING" id="200378.SAMN05216553_10862"/>
<gene>
    <name evidence="3" type="ORF">SAMN05216553_10862</name>
</gene>
<dbReference type="EMBL" id="FNCC01000008">
    <property type="protein sequence ID" value="SDG43672.1"/>
    <property type="molecule type" value="Genomic_DNA"/>
</dbReference>
<reference evidence="4" key="1">
    <citation type="submission" date="2016-10" db="EMBL/GenBank/DDBJ databases">
        <authorList>
            <person name="Varghese N."/>
            <person name="Submissions S."/>
        </authorList>
    </citation>
    <scope>NUCLEOTIDE SEQUENCE [LARGE SCALE GENOMIC DNA]</scope>
    <source>
        <strain evidence="4">CGMCC 4.3506</strain>
    </source>
</reference>
<accession>A0A1G7U7V3</accession>
<name>A0A1G7U7V3_9PSEU</name>
<dbReference type="AlphaFoldDB" id="A0A1G7U7V3"/>
<feature type="compositionally biased region" description="Basic and acidic residues" evidence="1">
    <location>
        <begin position="189"/>
        <end position="200"/>
    </location>
</feature>
<sequence>MDGVIHEVDEALRRLVRDEALRGSDLEVAFDAPTKDWAARRNAPTVNIYLYDIREDMKRRQRGLLNEYDARGQVAARHLPPRHMKLSYLVTAWTQRPEDEHRLLSDLLIGFLGYDAVPPGLLTGSLDELALPVPMTVALPPPEDRAFADVWSALGGELKPSLDVVVSAPVSSGRRYTAAPRASQGVELRNGEDRVRHDVSPEGASMRKVAR</sequence>
<organism evidence="3 4">
    <name type="scientific">Lentzea fradiae</name>
    <dbReference type="NCBI Taxonomy" id="200378"/>
    <lineage>
        <taxon>Bacteria</taxon>
        <taxon>Bacillati</taxon>
        <taxon>Actinomycetota</taxon>
        <taxon>Actinomycetes</taxon>
        <taxon>Pseudonocardiales</taxon>
        <taxon>Pseudonocardiaceae</taxon>
        <taxon>Lentzea</taxon>
    </lineage>
</organism>
<feature type="domain" description="Pvc16 N-terminal" evidence="2">
    <location>
        <begin position="7"/>
        <end position="180"/>
    </location>
</feature>
<evidence type="ECO:0000313" key="4">
    <source>
        <dbReference type="Proteomes" id="UP000199623"/>
    </source>
</evidence>
<protein>
    <recommendedName>
        <fullName evidence="2">Pvc16 N-terminal domain-containing protein</fullName>
    </recommendedName>
</protein>
<proteinExistence type="predicted"/>
<dbReference type="Proteomes" id="UP000199623">
    <property type="component" value="Unassembled WGS sequence"/>
</dbReference>
<dbReference type="InterPro" id="IPR025351">
    <property type="entry name" value="Pvc16_N"/>
</dbReference>
<feature type="region of interest" description="Disordered" evidence="1">
    <location>
        <begin position="176"/>
        <end position="211"/>
    </location>
</feature>
<evidence type="ECO:0000259" key="2">
    <source>
        <dbReference type="Pfam" id="PF14065"/>
    </source>
</evidence>